<reference evidence="5 6" key="1">
    <citation type="submission" date="2017-09" db="EMBL/GenBank/DDBJ databases">
        <authorList>
            <person name="Lee N."/>
            <person name="Cho B.-K."/>
        </authorList>
    </citation>
    <scope>NUCLEOTIDE SEQUENCE [LARGE SCALE GENOMIC DNA]</scope>
    <source>
        <strain evidence="5 6">ATCC 12853</strain>
    </source>
</reference>
<dbReference type="AlphaFoldDB" id="A0A5J6GKM6"/>
<dbReference type="Gene3D" id="3.50.50.60">
    <property type="entry name" value="FAD/NAD(P)-binding domain"/>
    <property type="match status" value="1"/>
</dbReference>
<dbReference type="EMBL" id="CP023699">
    <property type="protein sequence ID" value="QEU95737.1"/>
    <property type="molecule type" value="Genomic_DNA"/>
</dbReference>
<evidence type="ECO:0000256" key="3">
    <source>
        <dbReference type="ARBA" id="ARBA00022827"/>
    </source>
</evidence>
<dbReference type="KEGG" id="ska:CP970_36680"/>
<dbReference type="SUPFAM" id="SSF51905">
    <property type="entry name" value="FAD/NAD(P)-binding domain"/>
    <property type="match status" value="1"/>
</dbReference>
<protein>
    <recommendedName>
        <fullName evidence="4">FAD-binding domain-containing protein</fullName>
    </recommendedName>
</protein>
<organism evidence="5 6">
    <name type="scientific">Streptomyces kanamyceticus</name>
    <dbReference type="NCBI Taxonomy" id="1967"/>
    <lineage>
        <taxon>Bacteria</taxon>
        <taxon>Bacillati</taxon>
        <taxon>Actinomycetota</taxon>
        <taxon>Actinomycetes</taxon>
        <taxon>Kitasatosporales</taxon>
        <taxon>Streptomycetaceae</taxon>
        <taxon>Streptomyces</taxon>
    </lineage>
</organism>
<keyword evidence="6" id="KW-1185">Reference proteome</keyword>
<proteinExistence type="predicted"/>
<dbReference type="Gene3D" id="3.40.30.120">
    <property type="match status" value="1"/>
</dbReference>
<keyword evidence="3" id="KW-0274">FAD</keyword>
<evidence type="ECO:0000256" key="2">
    <source>
        <dbReference type="ARBA" id="ARBA00022630"/>
    </source>
</evidence>
<dbReference type="InterPro" id="IPR050641">
    <property type="entry name" value="RIFMO-like"/>
</dbReference>
<dbReference type="PRINTS" id="PR00420">
    <property type="entry name" value="RNGMNOXGNASE"/>
</dbReference>
<dbReference type="Proteomes" id="UP000325529">
    <property type="component" value="Chromosome"/>
</dbReference>
<feature type="domain" description="FAD-binding" evidence="4">
    <location>
        <begin position="20"/>
        <end position="361"/>
    </location>
</feature>
<gene>
    <name evidence="5" type="ORF">CP970_36680</name>
</gene>
<sequence length="502" mass="53720">MWRHAAPNLGVLVPTEQDIVDVAVVGAGPVGLWLARELTLGGVRVRVLERDTERSPYIRAFGLQPRSLEILDMRGLLSSVVSERSRKLPVANVAGLLPWLTLAGLDTSHPYGLSVRQNVVEEIIEASLAELGVLVDRGDAAVGLDTTSPDSVDVKLESGDVVTARYVVGCDGAHSAVRKLAGIDFPGSSATATYILADVTLAEPPEWLGQLGIKHFPAPDGSRLGWFMGGTVPDTGRHRIMLCDRQSAQVVKEEPVSFEELRELLVRLTGSDCGAHSPTWLSRVGNPARVAAQYRAGRVLLAGDAAHVHSPFGGQGLNTGLQDATNLGWKLAAVARGDADEELLDTYHHERHPIGKAVIANTMAQTTMVFDFTPGGQHLRDLVSRLLEIPDVNSYLAGQITALDYAYPPADEDAHPLVGARLPNLSLRLGDGTGHLYDHFQDAAHILLSRTGATADTGQLPAVSGEVKVVHGWPDEPREGWDDAQTVLIRPDGHIAAVTTTA</sequence>
<accession>A0A5J6GKM6</accession>
<dbReference type="InterPro" id="IPR002938">
    <property type="entry name" value="FAD-bd"/>
</dbReference>
<evidence type="ECO:0000313" key="6">
    <source>
        <dbReference type="Proteomes" id="UP000325529"/>
    </source>
</evidence>
<evidence type="ECO:0000256" key="1">
    <source>
        <dbReference type="ARBA" id="ARBA00001974"/>
    </source>
</evidence>
<dbReference type="Pfam" id="PF01494">
    <property type="entry name" value="FAD_binding_3"/>
    <property type="match status" value="1"/>
</dbReference>
<dbReference type="PANTHER" id="PTHR43004:SF19">
    <property type="entry name" value="BINDING MONOOXYGENASE, PUTATIVE (JCVI)-RELATED"/>
    <property type="match status" value="1"/>
</dbReference>
<keyword evidence="2" id="KW-0285">Flavoprotein</keyword>
<evidence type="ECO:0000259" key="4">
    <source>
        <dbReference type="Pfam" id="PF01494"/>
    </source>
</evidence>
<name>A0A5J6GKM6_STRKN</name>
<dbReference type="InterPro" id="IPR036188">
    <property type="entry name" value="FAD/NAD-bd_sf"/>
</dbReference>
<dbReference type="PANTHER" id="PTHR43004">
    <property type="entry name" value="TRK SYSTEM POTASSIUM UPTAKE PROTEIN"/>
    <property type="match status" value="1"/>
</dbReference>
<dbReference type="Gene3D" id="3.30.70.2450">
    <property type="match status" value="1"/>
</dbReference>
<dbReference type="Pfam" id="PF21274">
    <property type="entry name" value="Rng_hyd_C"/>
    <property type="match status" value="1"/>
</dbReference>
<dbReference type="GO" id="GO:0016709">
    <property type="term" value="F:oxidoreductase activity, acting on paired donors, with incorporation or reduction of molecular oxygen, NAD(P)H as one donor, and incorporation of one atom of oxygen"/>
    <property type="evidence" value="ECO:0007669"/>
    <property type="project" value="UniProtKB-ARBA"/>
</dbReference>
<comment type="cofactor">
    <cofactor evidence="1">
        <name>FAD</name>
        <dbReference type="ChEBI" id="CHEBI:57692"/>
    </cofactor>
</comment>
<evidence type="ECO:0000313" key="5">
    <source>
        <dbReference type="EMBL" id="QEU95737.1"/>
    </source>
</evidence>
<dbReference type="GO" id="GO:0071949">
    <property type="term" value="F:FAD binding"/>
    <property type="evidence" value="ECO:0007669"/>
    <property type="project" value="InterPro"/>
</dbReference>